<dbReference type="EMBL" id="CP012752">
    <property type="protein sequence ID" value="ALG08205.1"/>
    <property type="molecule type" value="Genomic_DNA"/>
</dbReference>
<evidence type="ECO:0000313" key="3">
    <source>
        <dbReference type="EMBL" id="ALG08205.1"/>
    </source>
</evidence>
<protein>
    <recommendedName>
        <fullName evidence="2">Ig-like domain-containing protein</fullName>
    </recommendedName>
</protein>
<name>A0A0N9HY27_9PSEU</name>
<dbReference type="AlphaFoldDB" id="A0A0N9HY27"/>
<organism evidence="3 4">
    <name type="scientific">Kibdelosporangium phytohabitans</name>
    <dbReference type="NCBI Taxonomy" id="860235"/>
    <lineage>
        <taxon>Bacteria</taxon>
        <taxon>Bacillati</taxon>
        <taxon>Actinomycetota</taxon>
        <taxon>Actinomycetes</taxon>
        <taxon>Pseudonocardiales</taxon>
        <taxon>Pseudonocardiaceae</taxon>
        <taxon>Kibdelosporangium</taxon>
    </lineage>
</organism>
<evidence type="ECO:0000259" key="2">
    <source>
        <dbReference type="PROSITE" id="PS50835"/>
    </source>
</evidence>
<dbReference type="Proteomes" id="UP000063699">
    <property type="component" value="Chromosome"/>
</dbReference>
<accession>A0A0N9HY27</accession>
<keyword evidence="4" id="KW-1185">Reference proteome</keyword>
<gene>
    <name evidence="3" type="ORF">AOZ06_15965</name>
</gene>
<evidence type="ECO:0000256" key="1">
    <source>
        <dbReference type="SAM" id="SignalP"/>
    </source>
</evidence>
<feature type="domain" description="Ig-like" evidence="2">
    <location>
        <begin position="40"/>
        <end position="94"/>
    </location>
</feature>
<evidence type="ECO:0000313" key="4">
    <source>
        <dbReference type="Proteomes" id="UP000063699"/>
    </source>
</evidence>
<feature type="chain" id="PRO_5006035617" description="Ig-like domain-containing protein" evidence="1">
    <location>
        <begin position="17"/>
        <end position="169"/>
    </location>
</feature>
<feature type="signal peptide" evidence="1">
    <location>
        <begin position="1"/>
        <end position="16"/>
    </location>
</feature>
<dbReference type="RefSeq" id="WP_054290112.1">
    <property type="nucleotide sequence ID" value="NZ_CP012752.1"/>
</dbReference>
<dbReference type="KEGG" id="kphy:AOZ06_15965"/>
<proteinExistence type="predicted"/>
<reference evidence="3 4" key="1">
    <citation type="submission" date="2015-07" db="EMBL/GenBank/DDBJ databases">
        <title>Genome sequencing of Kibdelosporangium phytohabitans.</title>
        <authorList>
            <person name="Qin S."/>
            <person name="Xing K."/>
        </authorList>
    </citation>
    <scope>NUCLEOTIDE SEQUENCE [LARGE SCALE GENOMIC DNA]</scope>
    <source>
        <strain evidence="3 4">KLBMP1111</strain>
    </source>
</reference>
<dbReference type="PROSITE" id="PS50835">
    <property type="entry name" value="IG_LIKE"/>
    <property type="match status" value="1"/>
</dbReference>
<dbReference type="InterPro" id="IPR007110">
    <property type="entry name" value="Ig-like_dom"/>
</dbReference>
<keyword evidence="1" id="KW-0732">Signal</keyword>
<sequence>MIAATTMVAVPVSAGAAVVDLVCPATTATIGFAPPLTLTPRTTTVTISSGVANLCLDTSGQTPAVQSGTFTGQLTTTMSCVTAGNTPGTATFSWNLADGTHANSSSSVSLTADVAGEIVVTGTVTGGRFAGATLLGVFDVTSTNALNLCLLGQGVSTAALRGPLTFAGS</sequence>